<feature type="coiled-coil region" evidence="1">
    <location>
        <begin position="186"/>
        <end position="282"/>
    </location>
</feature>
<evidence type="ECO:0000259" key="2">
    <source>
        <dbReference type="PROSITE" id="PS50006"/>
    </source>
</evidence>
<evidence type="ECO:0000313" key="4">
    <source>
        <dbReference type="Proteomes" id="UP000078046"/>
    </source>
</evidence>
<keyword evidence="1" id="KW-0175">Coiled coil</keyword>
<dbReference type="PANTHER" id="PTHR18853">
    <property type="entry name" value="FORKHEAD-ASSOCIATED DOMAIN-CONTAINING PROTEIN 1-RELATED"/>
    <property type="match status" value="1"/>
</dbReference>
<sequence>MKNIIKLSSKLTIIGRSGCDVNINCEEIENQHILIEYSEAEVAYIIHDLNTRQGTYVNDTRVQNSSVVLRHNDIIRLGYLSELYAFKFQLSDQQDYVNNTRPKSAKFSSTNVVKTSCATLELIDNTKNNAQYPSMMKNHYIQKPNPKKNVTFGRTVTPICSRPQSAWSSFEVEKEEIEDAQVESNNSSESDNNENLIERLASQRNNDGNDQHSPQNDIIKILRKQISKLQNVVQQYESKLISQAQSRQETKNMDPLSMKQKLAFKCIEVASLKEQLQNMKENEYFDIYREKSQEKLSNSCNNQENNSAKMKELENSNKEKNYYKSLINDLQNCLIKKDETIKGLYQEISIFREQLQENSFQLKSMQNNFHQIESERRDEIDNKNNFSELLTVKQKINHMQNLLEEKNDAHMQLKENYIEKINIIKESELKIENLIVQSDEKQIKIQELDKIILDMKVDNKLISHQLVRMRNRVTEIVFSTPGINASSSKNMNDDQLFEFLKTIISDRTHINKKISDLKSKNESLKRDTQSNRNNLDVLNSKINKSLNILTCHNWINSQKIKNFLNDITCLDTTEWTEWIIKSFQHVSNFFLNIVQSIEEKFLKYNIKSCDIIHLGIDNYIENMLENINRIHKENSLIDGKLKQLKTKQFEQFKNKIESQRIIYQDRYNDGLNTLKMQMEKQFEIKFKCIQNDKHTEMENLRIQFKVDIDKKNELIDRAFSDKLKVIKTLAKASRSTYKYYSYLKKDLQSLQSVYAELIEKSSKNSIIVENLKQEIMDMESKYRESVSEHVKTQNSYDLDVKIIQDNHSSEQDAIKNEMKDQSEIIAVLEEQLKIIQEKNHCKDFVIRDLNLEISKIKEDMKNTQLQYIPGVQSQKHVPSIEDVNEQICSDKIDEIDNIINLNQPNEDFLAIEQALTETKQDNMTLKRDLTQLNRILIQKEKQVEYLNFNLKKQLSKFTDVKAELSQQEKEDNEKYKKEFESVVIQLDDLRIKNFNLEKNYQSEKYNFDDMAKNLTDSKIEIKNLEEILLNNRKKISNLTKENESYKYNLESHIVQIENLKQNLELIKKKNIDCTLARHENIIQNQKNGIVEMRKRLKKLEFLKNPMPTHEEAILEVKMLRREVSKLKSNDMLPKLPLASIEPLNKNIKNSMAVNGKLNDGQNKKENEKINLNFEPKKYYNYDYSGNNEKLKNNTLMDNKFEMLTKQLAALLEIDSTMLVSHQMNMNVDKDLISSKLTNLCKMITSSVQTMIDSIRSKTKLLEGYESHLILLNQTKLLAQKRENEIEILAVIY</sequence>
<feature type="coiled-coil region" evidence="1">
    <location>
        <begin position="362"/>
        <end position="416"/>
    </location>
</feature>
<protein>
    <recommendedName>
        <fullName evidence="2">FHA domain-containing protein</fullName>
    </recommendedName>
</protein>
<accession>A0A177BCU5</accession>
<dbReference type="InterPro" id="IPR008984">
    <property type="entry name" value="SMAD_FHA_dom_sf"/>
</dbReference>
<dbReference type="PANTHER" id="PTHR18853:SF10">
    <property type="entry name" value="FHA DOMAIN-CONTAINING PROTEIN"/>
    <property type="match status" value="1"/>
</dbReference>
<organism evidence="3 4">
    <name type="scientific">Intoshia linei</name>
    <dbReference type="NCBI Taxonomy" id="1819745"/>
    <lineage>
        <taxon>Eukaryota</taxon>
        <taxon>Metazoa</taxon>
        <taxon>Spiralia</taxon>
        <taxon>Lophotrochozoa</taxon>
        <taxon>Mesozoa</taxon>
        <taxon>Orthonectida</taxon>
        <taxon>Rhopaluridae</taxon>
        <taxon>Intoshia</taxon>
    </lineage>
</organism>
<keyword evidence="4" id="KW-1185">Reference proteome</keyword>
<dbReference type="EMBL" id="LWCA01000008">
    <property type="protein sequence ID" value="OAF72030.1"/>
    <property type="molecule type" value="Genomic_DNA"/>
</dbReference>
<proteinExistence type="predicted"/>
<dbReference type="Gene3D" id="2.60.200.20">
    <property type="match status" value="1"/>
</dbReference>
<dbReference type="OrthoDB" id="687730at2759"/>
<dbReference type="InterPro" id="IPR052642">
    <property type="entry name" value="CC-FHA_domain"/>
</dbReference>
<evidence type="ECO:0000256" key="1">
    <source>
        <dbReference type="SAM" id="Coils"/>
    </source>
</evidence>
<feature type="coiled-coil region" evidence="1">
    <location>
        <begin position="768"/>
        <end position="866"/>
    </location>
</feature>
<feature type="domain" description="FHA" evidence="2">
    <location>
        <begin position="12"/>
        <end position="62"/>
    </location>
</feature>
<feature type="coiled-coil region" evidence="1">
    <location>
        <begin position="915"/>
        <end position="1129"/>
    </location>
</feature>
<dbReference type="Pfam" id="PF00498">
    <property type="entry name" value="FHA"/>
    <property type="match status" value="1"/>
</dbReference>
<reference evidence="3 4" key="1">
    <citation type="submission" date="2016-04" db="EMBL/GenBank/DDBJ databases">
        <title>The genome of Intoshia linei affirms orthonectids as highly simplified spiralians.</title>
        <authorList>
            <person name="Mikhailov K.V."/>
            <person name="Slusarev G.S."/>
            <person name="Nikitin M.A."/>
            <person name="Logacheva M.D."/>
            <person name="Penin A."/>
            <person name="Aleoshin V."/>
            <person name="Panchin Y.V."/>
        </authorList>
    </citation>
    <scope>NUCLEOTIDE SEQUENCE [LARGE SCALE GENOMIC DNA]</scope>
    <source>
        <strain evidence="3">Intl2013</strain>
        <tissue evidence="3">Whole animal</tissue>
    </source>
</reference>
<dbReference type="PROSITE" id="PS50006">
    <property type="entry name" value="FHA_DOMAIN"/>
    <property type="match status" value="1"/>
</dbReference>
<dbReference type="SUPFAM" id="SSF49879">
    <property type="entry name" value="SMAD/FHA domain"/>
    <property type="match status" value="1"/>
</dbReference>
<dbReference type="InterPro" id="IPR000253">
    <property type="entry name" value="FHA_dom"/>
</dbReference>
<dbReference type="Proteomes" id="UP000078046">
    <property type="component" value="Unassembled WGS sequence"/>
</dbReference>
<name>A0A177BCU5_9BILA</name>
<gene>
    <name evidence="3" type="ORF">A3Q56_00190</name>
</gene>
<evidence type="ECO:0000313" key="3">
    <source>
        <dbReference type="EMBL" id="OAF72030.1"/>
    </source>
</evidence>
<comment type="caution">
    <text evidence="3">The sequence shown here is derived from an EMBL/GenBank/DDBJ whole genome shotgun (WGS) entry which is preliminary data.</text>
</comment>